<proteinExistence type="predicted"/>
<gene>
    <name evidence="1" type="ordered locus">SL003B_3957</name>
</gene>
<protein>
    <recommendedName>
        <fullName evidence="3">Flagellar protein FlgN</fullName>
    </recommendedName>
</protein>
<dbReference type="EMBL" id="CP002568">
    <property type="protein sequence ID" value="ADZ72377.1"/>
    <property type="molecule type" value="Genomic_DNA"/>
</dbReference>
<dbReference type="Proteomes" id="UP000008130">
    <property type="component" value="Chromosome"/>
</dbReference>
<evidence type="ECO:0008006" key="3">
    <source>
        <dbReference type="Google" id="ProtNLM"/>
    </source>
</evidence>
<dbReference type="STRING" id="991905.SL003B_3957"/>
<organism evidence="1 2">
    <name type="scientific">Polymorphum gilvum (strain LMG 25793 / CGMCC 1.9160 / SL003B-26A1)</name>
    <dbReference type="NCBI Taxonomy" id="991905"/>
    <lineage>
        <taxon>Bacteria</taxon>
        <taxon>Pseudomonadati</taxon>
        <taxon>Pseudomonadota</taxon>
        <taxon>Alphaproteobacteria</taxon>
        <taxon>Rhodobacterales</taxon>
        <taxon>Paracoccaceae</taxon>
        <taxon>Polymorphum</taxon>
    </lineage>
</organism>
<evidence type="ECO:0000313" key="2">
    <source>
        <dbReference type="Proteomes" id="UP000008130"/>
    </source>
</evidence>
<evidence type="ECO:0000313" key="1">
    <source>
        <dbReference type="EMBL" id="ADZ72377.1"/>
    </source>
</evidence>
<name>F2J5K7_POLGS</name>
<dbReference type="HOGENOM" id="CLU_1729695_0_0_5"/>
<dbReference type="AlphaFoldDB" id="F2J5K7"/>
<reference evidence="1 2" key="1">
    <citation type="journal article" date="2011" name="J. Bacteriol.">
        <title>Complete genome sequence of Polymorphum gilvum SL003B-26A1T, a crude oil-degrading bacterium from oil-polluted saline soil.</title>
        <authorList>
            <person name="Li S.G."/>
            <person name="Tang Y.Q."/>
            <person name="Nie Y."/>
            <person name="Cai M."/>
            <person name="Wu X.L."/>
        </authorList>
    </citation>
    <scope>NUCLEOTIDE SEQUENCE [LARGE SCALE GENOMIC DNA]</scope>
    <source>
        <strain evidence="2">LMG 25793 / CGMCC 1.9160 / SL003B-26A1</strain>
    </source>
</reference>
<sequence>MQDDLERAAADAAVHRLIHLVDQLMAVAEAENRRLASGFPLVRNEEVFRKHELATEFERWLGMVRNQQLVLLKASAELSSDLLERVGRLEQVLAENSRHLLKALACSRRRVEAIMRAIREDRLQPIAYGGDGRYRPGTAGGTVSIQHGLEV</sequence>
<dbReference type="KEGG" id="pgv:SL003B_3957"/>
<accession>F2J5K7</accession>
<dbReference type="RefSeq" id="WP_013654686.1">
    <property type="nucleotide sequence ID" value="NC_015259.1"/>
</dbReference>
<keyword evidence="2" id="KW-1185">Reference proteome</keyword>
<dbReference type="OrthoDB" id="7676871at2"/>